<dbReference type="Proteomes" id="UP000192596">
    <property type="component" value="Unassembled WGS sequence"/>
</dbReference>
<dbReference type="GO" id="GO:0008686">
    <property type="term" value="F:3,4-dihydroxy-2-butanone-4-phosphate synthase activity"/>
    <property type="evidence" value="ECO:0007669"/>
    <property type="project" value="UniProtKB-EC"/>
</dbReference>
<keyword evidence="6" id="KW-1185">Reference proteome</keyword>
<dbReference type="STRING" id="1507870.A0A1V8TPU4"/>
<evidence type="ECO:0000313" key="6">
    <source>
        <dbReference type="Proteomes" id="UP000192596"/>
    </source>
</evidence>
<dbReference type="PANTHER" id="PTHR21327">
    <property type="entry name" value="GTP CYCLOHYDROLASE II-RELATED"/>
    <property type="match status" value="1"/>
</dbReference>
<name>A0A1V8TPU4_9PEZI</name>
<dbReference type="InterPro" id="IPR000422">
    <property type="entry name" value="DHBP_synthase_RibB"/>
</dbReference>
<proteinExistence type="predicted"/>
<dbReference type="SUPFAM" id="SSF55821">
    <property type="entry name" value="YrdC/RibB"/>
    <property type="match status" value="1"/>
</dbReference>
<evidence type="ECO:0000256" key="3">
    <source>
        <dbReference type="ARBA" id="ARBA00022619"/>
    </source>
</evidence>
<dbReference type="OrthoDB" id="60371at2759"/>
<dbReference type="InterPro" id="IPR017945">
    <property type="entry name" value="DHBP_synth_RibB-like_a/b_dom"/>
</dbReference>
<comment type="caution">
    <text evidence="5">The sequence shown here is derived from an EMBL/GenBank/DDBJ whole genome shotgun (WGS) entry which is preliminary data.</text>
</comment>
<dbReference type="InParanoid" id="A0A1V8TPU4"/>
<evidence type="ECO:0000256" key="2">
    <source>
        <dbReference type="ARBA" id="ARBA00012153"/>
    </source>
</evidence>
<dbReference type="EMBL" id="NAJO01000003">
    <property type="protein sequence ID" value="OQO13222.1"/>
    <property type="molecule type" value="Genomic_DNA"/>
</dbReference>
<comment type="pathway">
    <text evidence="1">Cofactor biosynthesis; riboflavin biosynthesis; 2-hydroxy-3-oxobutyl phosphate from D-ribulose 5-phosphate: step 1/1.</text>
</comment>
<gene>
    <name evidence="5" type="ORF">B0A48_01450</name>
</gene>
<evidence type="ECO:0000256" key="1">
    <source>
        <dbReference type="ARBA" id="ARBA00004904"/>
    </source>
</evidence>
<dbReference type="PANTHER" id="PTHR21327:SF18">
    <property type="entry name" value="3,4-DIHYDROXY-2-BUTANONE 4-PHOSPHATE SYNTHASE"/>
    <property type="match status" value="1"/>
</dbReference>
<dbReference type="GO" id="GO:0005829">
    <property type="term" value="C:cytosol"/>
    <property type="evidence" value="ECO:0007669"/>
    <property type="project" value="TreeGrafter"/>
</dbReference>
<dbReference type="UniPathway" id="UPA00275"/>
<evidence type="ECO:0000313" key="5">
    <source>
        <dbReference type="EMBL" id="OQO13222.1"/>
    </source>
</evidence>
<dbReference type="Pfam" id="PF00926">
    <property type="entry name" value="DHBP_synthase"/>
    <property type="match status" value="1"/>
</dbReference>
<dbReference type="FunCoup" id="A0A1V8TPU4">
    <property type="interactions" value="233"/>
</dbReference>
<reference evidence="6" key="1">
    <citation type="submission" date="2017-03" db="EMBL/GenBank/DDBJ databases">
        <title>Genomes of endolithic fungi from Antarctica.</title>
        <authorList>
            <person name="Coleine C."/>
            <person name="Masonjones S."/>
            <person name="Stajich J.E."/>
        </authorList>
    </citation>
    <scope>NUCLEOTIDE SEQUENCE [LARGE SCALE GENOMIC DNA]</scope>
    <source>
        <strain evidence="6">CCFEE 5527</strain>
    </source>
</reference>
<dbReference type="Gene3D" id="3.90.870.10">
    <property type="entry name" value="DHBP synthase"/>
    <property type="match status" value="1"/>
</dbReference>
<sequence length="128" mass="13859">MAQPNGVPHFDTIEDAIDSFAAGKFIIVLDNEDRENEGDLIIAASALTPAKAAFLVRHTSGYVCAPLTPARAAELELPQMVTSNEDPNRTAYTITVDAAEGYLQTEAQRKLAFGDQDTSCLFKRGKVE</sequence>
<dbReference type="GO" id="GO:0009231">
    <property type="term" value="P:riboflavin biosynthetic process"/>
    <property type="evidence" value="ECO:0007669"/>
    <property type="project" value="UniProtKB-UniPathway"/>
</dbReference>
<dbReference type="AlphaFoldDB" id="A0A1V8TPU4"/>
<keyword evidence="3" id="KW-0686">Riboflavin biosynthesis</keyword>
<keyword evidence="4" id="KW-0479">Metal-binding</keyword>
<organism evidence="5 6">
    <name type="scientific">Cryoendolithus antarcticus</name>
    <dbReference type="NCBI Taxonomy" id="1507870"/>
    <lineage>
        <taxon>Eukaryota</taxon>
        <taxon>Fungi</taxon>
        <taxon>Dikarya</taxon>
        <taxon>Ascomycota</taxon>
        <taxon>Pezizomycotina</taxon>
        <taxon>Dothideomycetes</taxon>
        <taxon>Dothideomycetidae</taxon>
        <taxon>Cladosporiales</taxon>
        <taxon>Cladosporiaceae</taxon>
        <taxon>Cryoendolithus</taxon>
    </lineage>
</organism>
<evidence type="ECO:0000256" key="4">
    <source>
        <dbReference type="ARBA" id="ARBA00022723"/>
    </source>
</evidence>
<dbReference type="GO" id="GO:0005758">
    <property type="term" value="C:mitochondrial intermembrane space"/>
    <property type="evidence" value="ECO:0007669"/>
    <property type="project" value="TreeGrafter"/>
</dbReference>
<dbReference type="EC" id="4.1.99.12" evidence="2"/>
<dbReference type="GO" id="GO:0046872">
    <property type="term" value="F:metal ion binding"/>
    <property type="evidence" value="ECO:0007669"/>
    <property type="project" value="UniProtKB-KW"/>
</dbReference>
<protein>
    <recommendedName>
        <fullName evidence="2">3,4-dihydroxy-2-butanone-4-phosphate synthase</fullName>
        <ecNumber evidence="2">4.1.99.12</ecNumber>
    </recommendedName>
</protein>
<accession>A0A1V8TPU4</accession>